<gene>
    <name evidence="1" type="ORF">NCTC10723_00058</name>
</gene>
<organism evidence="1 2">
    <name type="scientific">Fusobacterium necrogenes</name>
    <dbReference type="NCBI Taxonomy" id="858"/>
    <lineage>
        <taxon>Bacteria</taxon>
        <taxon>Fusobacteriati</taxon>
        <taxon>Fusobacteriota</taxon>
        <taxon>Fusobacteriia</taxon>
        <taxon>Fusobacteriales</taxon>
        <taxon>Fusobacteriaceae</taxon>
        <taxon>Fusobacterium</taxon>
    </lineage>
</organism>
<name>A0A377GP58_9FUSO</name>
<keyword evidence="2" id="KW-1185">Reference proteome</keyword>
<evidence type="ECO:0000313" key="1">
    <source>
        <dbReference type="EMBL" id="STO28747.1"/>
    </source>
</evidence>
<dbReference type="RefSeq" id="WP_115268233.1">
    <property type="nucleotide sequence ID" value="NZ_UGGU01000002.1"/>
</dbReference>
<reference evidence="1 2" key="1">
    <citation type="submission" date="2018-06" db="EMBL/GenBank/DDBJ databases">
        <authorList>
            <consortium name="Pathogen Informatics"/>
            <person name="Doyle S."/>
        </authorList>
    </citation>
    <scope>NUCLEOTIDE SEQUENCE [LARGE SCALE GENOMIC DNA]</scope>
    <source>
        <strain evidence="1 2">NCTC10723</strain>
    </source>
</reference>
<dbReference type="AlphaFoldDB" id="A0A377GP58"/>
<dbReference type="EMBL" id="UGGU01000002">
    <property type="protein sequence ID" value="STO28747.1"/>
    <property type="molecule type" value="Genomic_DNA"/>
</dbReference>
<protein>
    <submittedName>
        <fullName evidence="1">Uncharacterized protein</fullName>
    </submittedName>
</protein>
<evidence type="ECO:0000313" key="2">
    <source>
        <dbReference type="Proteomes" id="UP000255328"/>
    </source>
</evidence>
<dbReference type="Proteomes" id="UP000255328">
    <property type="component" value="Unassembled WGS sequence"/>
</dbReference>
<sequence length="60" mass="7339">MTEKEKYFDDFFETCKKLSLEEMREIAFNAKDDETRFFISSIIDYFIEISFNKALETEKY</sequence>
<accession>A0A377GP58</accession>
<proteinExistence type="predicted"/>